<dbReference type="Proteomes" id="UP000095287">
    <property type="component" value="Unplaced"/>
</dbReference>
<evidence type="ECO:0000313" key="2">
    <source>
        <dbReference type="WBParaSite" id="L893_g13170.t1"/>
    </source>
</evidence>
<sequence length="118" mass="13827">MKRLGRCQFKEVADVLTGRWEAAARRCADKMHDIFVNIFFGSGEWRYCILDFRELDYGSTFEDILALDRRFVRCTSIDFETCSYAYQSCDTTCSKILNEMIPFFVLDSRVSILLKAFQ</sequence>
<evidence type="ECO:0000313" key="1">
    <source>
        <dbReference type="Proteomes" id="UP000095287"/>
    </source>
</evidence>
<protein>
    <submittedName>
        <fullName evidence="2">Tudor domain-containing protein</fullName>
    </submittedName>
</protein>
<organism evidence="1 2">
    <name type="scientific">Steinernema glaseri</name>
    <dbReference type="NCBI Taxonomy" id="37863"/>
    <lineage>
        <taxon>Eukaryota</taxon>
        <taxon>Metazoa</taxon>
        <taxon>Ecdysozoa</taxon>
        <taxon>Nematoda</taxon>
        <taxon>Chromadorea</taxon>
        <taxon>Rhabditida</taxon>
        <taxon>Tylenchina</taxon>
        <taxon>Panagrolaimomorpha</taxon>
        <taxon>Strongyloidoidea</taxon>
        <taxon>Steinernematidae</taxon>
        <taxon>Steinernema</taxon>
    </lineage>
</organism>
<reference evidence="2" key="1">
    <citation type="submission" date="2016-11" db="UniProtKB">
        <authorList>
            <consortium name="WormBaseParasite"/>
        </authorList>
    </citation>
    <scope>IDENTIFICATION</scope>
</reference>
<keyword evidence="1" id="KW-1185">Reference proteome</keyword>
<accession>A0A1I7Y754</accession>
<proteinExistence type="predicted"/>
<name>A0A1I7Y754_9BILA</name>
<dbReference type="WBParaSite" id="L893_g13170.t1">
    <property type="protein sequence ID" value="L893_g13170.t1"/>
    <property type="gene ID" value="L893_g13170"/>
</dbReference>
<dbReference type="AlphaFoldDB" id="A0A1I7Y754"/>